<feature type="transmembrane region" description="Helical" evidence="6">
    <location>
        <begin position="69"/>
        <end position="91"/>
    </location>
</feature>
<dbReference type="EMBL" id="BMGI01000002">
    <property type="protein sequence ID" value="GGD33820.1"/>
    <property type="molecule type" value="Genomic_DNA"/>
</dbReference>
<comment type="caution">
    <text evidence="8">The sequence shown here is derived from an EMBL/GenBank/DDBJ whole genome shotgun (WGS) entry which is preliminary data.</text>
</comment>
<feature type="transmembrane region" description="Helical" evidence="6">
    <location>
        <begin position="36"/>
        <end position="57"/>
    </location>
</feature>
<keyword evidence="5 6" id="KW-0472">Membrane</keyword>
<dbReference type="InterPro" id="IPR000620">
    <property type="entry name" value="EamA_dom"/>
</dbReference>
<dbReference type="Proteomes" id="UP000617355">
    <property type="component" value="Unassembled WGS sequence"/>
</dbReference>
<protein>
    <submittedName>
        <fullName evidence="8">Membrane protein</fullName>
    </submittedName>
</protein>
<feature type="transmembrane region" description="Helical" evidence="6">
    <location>
        <begin position="97"/>
        <end position="116"/>
    </location>
</feature>
<dbReference type="PANTHER" id="PTHR22911:SF6">
    <property type="entry name" value="SOLUTE CARRIER FAMILY 35 MEMBER G1"/>
    <property type="match status" value="1"/>
</dbReference>
<evidence type="ECO:0000256" key="3">
    <source>
        <dbReference type="ARBA" id="ARBA00022692"/>
    </source>
</evidence>
<evidence type="ECO:0000313" key="8">
    <source>
        <dbReference type="EMBL" id="GGD33820.1"/>
    </source>
</evidence>
<accession>A0ABQ1QN37</accession>
<sequence length="297" mass="31447">MDNLRGALLMVLAMAGFAIEDAFVKAITARVPMGQVLVYLGAGGGLAFAMLASRAGYCWRSRAFFTPVVMLRNAGEIVGTTAFVTALTLIPLSLASALLQAMPLFVTLGAIVFMRVQVGWRRWAALAVGLIGVLIILRPGFEGFRPEALFGLLAALGLATRDLATRACPREVHPLQLSAWGFFMLVPIGAGLLALSGGAVRPSPVEGGMILGALALGMVGYYALTRAMQTGEIAFVTPFRYTRLVFGLAIGWTLFGDPLDAPMLVGAAIVVGAGLYTLIRERRLMRRPTAVPPPTAI</sequence>
<proteinExistence type="inferred from homology"/>
<keyword evidence="4 6" id="KW-1133">Transmembrane helix</keyword>
<feature type="transmembrane region" description="Helical" evidence="6">
    <location>
        <begin position="207"/>
        <end position="224"/>
    </location>
</feature>
<dbReference type="RefSeq" id="WP_188527231.1">
    <property type="nucleotide sequence ID" value="NZ_BMGI01000002.1"/>
</dbReference>
<gene>
    <name evidence="8" type="ORF">GCM10011358_17310</name>
</gene>
<evidence type="ECO:0000256" key="1">
    <source>
        <dbReference type="ARBA" id="ARBA00004141"/>
    </source>
</evidence>
<dbReference type="InterPro" id="IPR037185">
    <property type="entry name" value="EmrE-like"/>
</dbReference>
<keyword evidence="3 6" id="KW-0812">Transmembrane</keyword>
<evidence type="ECO:0000256" key="6">
    <source>
        <dbReference type="SAM" id="Phobius"/>
    </source>
</evidence>
<evidence type="ECO:0000256" key="4">
    <source>
        <dbReference type="ARBA" id="ARBA00022989"/>
    </source>
</evidence>
<keyword evidence="9" id="KW-1185">Reference proteome</keyword>
<feature type="transmembrane region" description="Helical" evidence="6">
    <location>
        <begin position="177"/>
        <end position="195"/>
    </location>
</feature>
<feature type="transmembrane region" description="Helical" evidence="6">
    <location>
        <begin position="123"/>
        <end position="141"/>
    </location>
</feature>
<comment type="subcellular location">
    <subcellularLocation>
        <location evidence="1">Membrane</location>
        <topology evidence="1">Multi-pass membrane protein</topology>
    </subcellularLocation>
</comment>
<evidence type="ECO:0000256" key="5">
    <source>
        <dbReference type="ARBA" id="ARBA00023136"/>
    </source>
</evidence>
<name>A0ABQ1QN37_9RHOB</name>
<feature type="domain" description="EamA" evidence="7">
    <location>
        <begin position="5"/>
        <end position="137"/>
    </location>
</feature>
<feature type="transmembrane region" description="Helical" evidence="6">
    <location>
        <begin position="261"/>
        <end position="279"/>
    </location>
</feature>
<dbReference type="SUPFAM" id="SSF103481">
    <property type="entry name" value="Multidrug resistance efflux transporter EmrE"/>
    <property type="match status" value="2"/>
</dbReference>
<feature type="domain" description="EamA" evidence="7">
    <location>
        <begin position="148"/>
        <end position="273"/>
    </location>
</feature>
<comment type="similarity">
    <text evidence="2">Belongs to the drug/metabolite transporter (DMT) superfamily. 10 TMS drug/metabolite exporter (DME) (TC 2.A.7.3) family.</text>
</comment>
<dbReference type="PANTHER" id="PTHR22911">
    <property type="entry name" value="ACYL-MALONYL CONDENSING ENZYME-RELATED"/>
    <property type="match status" value="1"/>
</dbReference>
<evidence type="ECO:0000259" key="7">
    <source>
        <dbReference type="Pfam" id="PF00892"/>
    </source>
</evidence>
<reference evidence="9" key="1">
    <citation type="journal article" date="2019" name="Int. J. Syst. Evol. Microbiol.">
        <title>The Global Catalogue of Microorganisms (GCM) 10K type strain sequencing project: providing services to taxonomists for standard genome sequencing and annotation.</title>
        <authorList>
            <consortium name="The Broad Institute Genomics Platform"/>
            <consortium name="The Broad Institute Genome Sequencing Center for Infectious Disease"/>
            <person name="Wu L."/>
            <person name="Ma J."/>
        </authorList>
    </citation>
    <scope>NUCLEOTIDE SEQUENCE [LARGE SCALE GENOMIC DNA]</scope>
    <source>
        <strain evidence="9">CGMCC 1.12922</strain>
    </source>
</reference>
<organism evidence="8 9">
    <name type="scientific">Sinisalibacter lacisalsi</name>
    <dbReference type="NCBI Taxonomy" id="1526570"/>
    <lineage>
        <taxon>Bacteria</taxon>
        <taxon>Pseudomonadati</taxon>
        <taxon>Pseudomonadota</taxon>
        <taxon>Alphaproteobacteria</taxon>
        <taxon>Rhodobacterales</taxon>
        <taxon>Roseobacteraceae</taxon>
        <taxon>Sinisalibacter</taxon>
    </lineage>
</organism>
<evidence type="ECO:0000256" key="2">
    <source>
        <dbReference type="ARBA" id="ARBA00009853"/>
    </source>
</evidence>
<dbReference type="Pfam" id="PF00892">
    <property type="entry name" value="EamA"/>
    <property type="match status" value="2"/>
</dbReference>
<evidence type="ECO:0000313" key="9">
    <source>
        <dbReference type="Proteomes" id="UP000617355"/>
    </source>
</evidence>